<dbReference type="Proteomes" id="UP001623660">
    <property type="component" value="Unassembled WGS sequence"/>
</dbReference>
<dbReference type="PROSITE" id="PS00041">
    <property type="entry name" value="HTH_ARAC_FAMILY_1"/>
    <property type="match status" value="1"/>
</dbReference>
<evidence type="ECO:0000256" key="2">
    <source>
        <dbReference type="ARBA" id="ARBA00023125"/>
    </source>
</evidence>
<dbReference type="Gene3D" id="1.10.10.60">
    <property type="entry name" value="Homeodomain-like"/>
    <property type="match status" value="2"/>
</dbReference>
<dbReference type="InterPro" id="IPR018062">
    <property type="entry name" value="HTH_AraC-typ_CS"/>
</dbReference>
<keyword evidence="6" id="KW-1185">Reference proteome</keyword>
<accession>A0ABW8SGW2</accession>
<evidence type="ECO:0000256" key="1">
    <source>
        <dbReference type="ARBA" id="ARBA00023015"/>
    </source>
</evidence>
<protein>
    <submittedName>
        <fullName evidence="5">Helix-turn-helix transcriptional regulator</fullName>
    </submittedName>
</protein>
<dbReference type="SUPFAM" id="SSF46689">
    <property type="entry name" value="Homeodomain-like"/>
    <property type="match status" value="2"/>
</dbReference>
<dbReference type="InterPro" id="IPR020449">
    <property type="entry name" value="Tscrpt_reg_AraC-type_HTH"/>
</dbReference>
<name>A0ABW8SGW2_9CLOT</name>
<feature type="domain" description="HTH araC/xylS-type" evidence="4">
    <location>
        <begin position="8"/>
        <end position="106"/>
    </location>
</feature>
<organism evidence="5 6">
    <name type="scientific">Candidatus Clostridium eludens</name>
    <dbReference type="NCBI Taxonomy" id="3381663"/>
    <lineage>
        <taxon>Bacteria</taxon>
        <taxon>Bacillati</taxon>
        <taxon>Bacillota</taxon>
        <taxon>Clostridia</taxon>
        <taxon>Eubacteriales</taxon>
        <taxon>Clostridiaceae</taxon>
        <taxon>Clostridium</taxon>
    </lineage>
</organism>
<gene>
    <name evidence="5" type="ORF">ACJDU8_06520</name>
</gene>
<evidence type="ECO:0000256" key="3">
    <source>
        <dbReference type="ARBA" id="ARBA00023163"/>
    </source>
</evidence>
<keyword evidence="2" id="KW-0238">DNA-binding</keyword>
<dbReference type="InterPro" id="IPR050959">
    <property type="entry name" value="MarA-like"/>
</dbReference>
<keyword evidence="3" id="KW-0804">Transcription</keyword>
<evidence type="ECO:0000259" key="4">
    <source>
        <dbReference type="PROSITE" id="PS01124"/>
    </source>
</evidence>
<dbReference type="PRINTS" id="PR00032">
    <property type="entry name" value="HTHARAC"/>
</dbReference>
<proteinExistence type="predicted"/>
<evidence type="ECO:0000313" key="5">
    <source>
        <dbReference type="EMBL" id="MFL0195220.1"/>
    </source>
</evidence>
<dbReference type="PROSITE" id="PS01124">
    <property type="entry name" value="HTH_ARAC_FAMILY_2"/>
    <property type="match status" value="1"/>
</dbReference>
<reference evidence="5 6" key="1">
    <citation type="submission" date="2024-11" db="EMBL/GenBank/DDBJ databases">
        <authorList>
            <person name="Heng Y.C."/>
            <person name="Lim A.C.H."/>
            <person name="Lee J.K.Y."/>
            <person name="Kittelmann S."/>
        </authorList>
    </citation>
    <scope>NUCLEOTIDE SEQUENCE [LARGE SCALE GENOMIC DNA]</scope>
    <source>
        <strain evidence="5 6">WILCCON 0269</strain>
    </source>
</reference>
<dbReference type="PANTHER" id="PTHR47504">
    <property type="entry name" value="RIGHT ORIGIN-BINDING PROTEIN"/>
    <property type="match status" value="1"/>
</dbReference>
<dbReference type="InterPro" id="IPR018060">
    <property type="entry name" value="HTH_AraC"/>
</dbReference>
<dbReference type="Pfam" id="PF12833">
    <property type="entry name" value="HTH_18"/>
    <property type="match status" value="1"/>
</dbReference>
<comment type="caution">
    <text evidence="5">The sequence shown here is derived from an EMBL/GenBank/DDBJ whole genome shotgun (WGS) entry which is preliminary data.</text>
</comment>
<sequence>MNYNSCIKKSIEYIEHNLNDKIELKDLADKVFLSKYHFHRVFHAIAGEPVAEYIRRKRLIKAANELLNTNNKIVDIALKYQFSSQESFTKAFKKIYGMPPKQFRKTKLNVNSPKNEITDLLSMAA</sequence>
<keyword evidence="1" id="KW-0805">Transcription regulation</keyword>
<dbReference type="SMART" id="SM00342">
    <property type="entry name" value="HTH_ARAC"/>
    <property type="match status" value="1"/>
</dbReference>
<dbReference type="EMBL" id="JBJHZX010000007">
    <property type="protein sequence ID" value="MFL0195220.1"/>
    <property type="molecule type" value="Genomic_DNA"/>
</dbReference>
<dbReference type="InterPro" id="IPR009057">
    <property type="entry name" value="Homeodomain-like_sf"/>
</dbReference>
<evidence type="ECO:0000313" key="6">
    <source>
        <dbReference type="Proteomes" id="UP001623660"/>
    </source>
</evidence>
<dbReference type="PANTHER" id="PTHR47504:SF5">
    <property type="entry name" value="RIGHT ORIGIN-BINDING PROTEIN"/>
    <property type="match status" value="1"/>
</dbReference>
<dbReference type="RefSeq" id="WP_406791343.1">
    <property type="nucleotide sequence ID" value="NZ_JBJHZX010000007.1"/>
</dbReference>